<dbReference type="InterPro" id="IPR016292">
    <property type="entry name" value="Epoxide_hydrolase"/>
</dbReference>
<dbReference type="PRINTS" id="PR00412">
    <property type="entry name" value="EPOXHYDRLASE"/>
</dbReference>
<proteinExistence type="inferred from homology"/>
<evidence type="ECO:0000256" key="2">
    <source>
        <dbReference type="ARBA" id="ARBA00022801"/>
    </source>
</evidence>
<accession>A0A6A6H535</accession>
<dbReference type="OrthoDB" id="7130006at2759"/>
<dbReference type="Proteomes" id="UP000800092">
    <property type="component" value="Unassembled WGS sequence"/>
</dbReference>
<dbReference type="GO" id="GO:0004301">
    <property type="term" value="F:epoxide hydrolase activity"/>
    <property type="evidence" value="ECO:0007669"/>
    <property type="project" value="TreeGrafter"/>
</dbReference>
<evidence type="ECO:0000259" key="3">
    <source>
        <dbReference type="Pfam" id="PF06441"/>
    </source>
</evidence>
<evidence type="ECO:0000313" key="4">
    <source>
        <dbReference type="EMBL" id="KAF2233017.1"/>
    </source>
</evidence>
<evidence type="ECO:0000256" key="1">
    <source>
        <dbReference type="ARBA" id="ARBA00010088"/>
    </source>
</evidence>
<dbReference type="AlphaFoldDB" id="A0A6A6H535"/>
<reference evidence="4" key="1">
    <citation type="journal article" date="2020" name="Stud. Mycol.">
        <title>101 Dothideomycetes genomes: a test case for predicting lifestyles and emergence of pathogens.</title>
        <authorList>
            <person name="Haridas S."/>
            <person name="Albert R."/>
            <person name="Binder M."/>
            <person name="Bloem J."/>
            <person name="Labutti K."/>
            <person name="Salamov A."/>
            <person name="Andreopoulos B."/>
            <person name="Baker S."/>
            <person name="Barry K."/>
            <person name="Bills G."/>
            <person name="Bluhm B."/>
            <person name="Cannon C."/>
            <person name="Castanera R."/>
            <person name="Culley D."/>
            <person name="Daum C."/>
            <person name="Ezra D."/>
            <person name="Gonzalez J."/>
            <person name="Henrissat B."/>
            <person name="Kuo A."/>
            <person name="Liang C."/>
            <person name="Lipzen A."/>
            <person name="Lutzoni F."/>
            <person name="Magnuson J."/>
            <person name="Mondo S."/>
            <person name="Nolan M."/>
            <person name="Ohm R."/>
            <person name="Pangilinan J."/>
            <person name="Park H.-J."/>
            <person name="Ramirez L."/>
            <person name="Alfaro M."/>
            <person name="Sun H."/>
            <person name="Tritt A."/>
            <person name="Yoshinaga Y."/>
            <person name="Zwiers L.-H."/>
            <person name="Turgeon B."/>
            <person name="Goodwin S."/>
            <person name="Spatafora J."/>
            <person name="Crous P."/>
            <person name="Grigoriev I."/>
        </authorList>
    </citation>
    <scope>NUCLEOTIDE SEQUENCE</scope>
    <source>
        <strain evidence="4">Tuck. ex Michener</strain>
    </source>
</reference>
<keyword evidence="5" id="KW-1185">Reference proteome</keyword>
<organism evidence="4 5">
    <name type="scientific">Viridothelium virens</name>
    <name type="common">Speckled blister lichen</name>
    <name type="synonym">Trypethelium virens</name>
    <dbReference type="NCBI Taxonomy" id="1048519"/>
    <lineage>
        <taxon>Eukaryota</taxon>
        <taxon>Fungi</taxon>
        <taxon>Dikarya</taxon>
        <taxon>Ascomycota</taxon>
        <taxon>Pezizomycotina</taxon>
        <taxon>Dothideomycetes</taxon>
        <taxon>Dothideomycetes incertae sedis</taxon>
        <taxon>Trypetheliales</taxon>
        <taxon>Trypetheliaceae</taxon>
        <taxon>Viridothelium</taxon>
    </lineage>
</organism>
<name>A0A6A6H535_VIRVR</name>
<dbReference type="InterPro" id="IPR029058">
    <property type="entry name" value="AB_hydrolase_fold"/>
</dbReference>
<keyword evidence="2 4" id="KW-0378">Hydrolase</keyword>
<comment type="similarity">
    <text evidence="1">Belongs to the peptidase S33 family.</text>
</comment>
<dbReference type="GO" id="GO:0097176">
    <property type="term" value="P:epoxide metabolic process"/>
    <property type="evidence" value="ECO:0007669"/>
    <property type="project" value="TreeGrafter"/>
</dbReference>
<dbReference type="InterPro" id="IPR010497">
    <property type="entry name" value="Epoxide_hydro_N"/>
</dbReference>
<protein>
    <submittedName>
        <fullName evidence="4">Alpha/beta-hydrolase</fullName>
    </submittedName>
</protein>
<dbReference type="Pfam" id="PF06441">
    <property type="entry name" value="EHN"/>
    <property type="match status" value="1"/>
</dbReference>
<gene>
    <name evidence="4" type="ORF">EV356DRAFT_504488</name>
</gene>
<dbReference type="PANTHER" id="PTHR21661">
    <property type="entry name" value="EPOXIDE HYDROLASE 1-RELATED"/>
    <property type="match status" value="1"/>
</dbReference>
<dbReference type="PANTHER" id="PTHR21661:SF79">
    <property type="entry name" value="EPOXIDE HYDROLASE"/>
    <property type="match status" value="1"/>
</dbReference>
<dbReference type="InterPro" id="IPR000639">
    <property type="entry name" value="Epox_hydrolase-like"/>
</dbReference>
<dbReference type="Gene3D" id="3.40.50.1820">
    <property type="entry name" value="alpha/beta hydrolase"/>
    <property type="match status" value="1"/>
</dbReference>
<dbReference type="SUPFAM" id="SSF53474">
    <property type="entry name" value="alpha/beta-Hydrolases"/>
    <property type="match status" value="1"/>
</dbReference>
<feature type="domain" description="Epoxide hydrolase N-terminal" evidence="3">
    <location>
        <begin position="4"/>
        <end position="111"/>
    </location>
</feature>
<evidence type="ECO:0000313" key="5">
    <source>
        <dbReference type="Proteomes" id="UP000800092"/>
    </source>
</evidence>
<dbReference type="PIRSF" id="PIRSF001112">
    <property type="entry name" value="Epoxide_hydrolase"/>
    <property type="match status" value="1"/>
</dbReference>
<sequence>MAQIKPFKVDIAQSEVDRLYEKLRDTRVPTQDIVPGAGSDYGFPTEWATELYNYWLKSYSWQKAEDDLNQWPHFTTEIEDINVHFIHQKSAAPNAIPLLLVHGWPGSFHEFSEVINPLSDEKTGQRSFHCVVPSLPGFCWSSGPPQRGWKMKDTARLFHKLLERLGYDQYCVQAGDWGQFVARELGAQYSDHCQVIHLNYCPGAVPEGIEPTQREREIQARGVNWRTMHLGYATLMRTRPHCVGWMLQDNPVGLLAFVGEKYLELANPQKQVENSWKDHILTTLCLYYFSNCIMTSCLPLIENFNHEQFVTVAMKEENLIKCPFGYTSFAFDSAPSSKRGAERTGNLVWYRERDYAGHFACLEDAKGIVEDVREVIGKYWPH</sequence>
<dbReference type="EMBL" id="ML991810">
    <property type="protein sequence ID" value="KAF2233017.1"/>
    <property type="molecule type" value="Genomic_DNA"/>
</dbReference>